<evidence type="ECO:0000259" key="3">
    <source>
        <dbReference type="Pfam" id="PF05305"/>
    </source>
</evidence>
<feature type="region of interest" description="Disordered" evidence="1">
    <location>
        <begin position="153"/>
        <end position="179"/>
    </location>
</feature>
<dbReference type="InterPro" id="IPR007969">
    <property type="entry name" value="DUF732"/>
</dbReference>
<keyword evidence="2" id="KW-1133">Transmembrane helix</keyword>
<accession>A0ABN2KWU7</accession>
<name>A0ABN2KWU7_9MICO</name>
<sequence>MKIHRQGAIKFTGRAFDIGGSSETTKAARIREPLSHCLNQCAPGGIRTPNLLIRRELLAMTAHTRTSRVAQDLAGVGSGQQATIPAAPCSSSAVCTHDRTHSAPDRTRREFGMVVAARLRGMAKKWIAVAAVAGVLVLGGGVAVAATGALTPGEPEVQAGEPAATAVPAEPTPTPDPTEPAVDVEALTAPGGVCYAQSGDDFPCLVVAPDLAVINMTGPGRAVEPLISMPEADRIALAHQACNVLASGGSHESVTLVESADAQHPTANNFVVFSAGASAYCPEYADQWVQDELAEAAAAG</sequence>
<protein>
    <recommendedName>
        <fullName evidence="3">DUF732 domain-containing protein</fullName>
    </recommendedName>
</protein>
<dbReference type="EMBL" id="BAAANH010000007">
    <property type="protein sequence ID" value="GAA1768338.1"/>
    <property type="molecule type" value="Genomic_DNA"/>
</dbReference>
<evidence type="ECO:0000256" key="2">
    <source>
        <dbReference type="SAM" id="Phobius"/>
    </source>
</evidence>
<feature type="transmembrane region" description="Helical" evidence="2">
    <location>
        <begin position="126"/>
        <end position="150"/>
    </location>
</feature>
<gene>
    <name evidence="4" type="ORF">GCM10009747_31460</name>
</gene>
<keyword evidence="5" id="KW-1185">Reference proteome</keyword>
<feature type="domain" description="DUF732" evidence="3">
    <location>
        <begin position="230"/>
        <end position="283"/>
    </location>
</feature>
<evidence type="ECO:0000313" key="5">
    <source>
        <dbReference type="Proteomes" id="UP001500506"/>
    </source>
</evidence>
<keyword evidence="2" id="KW-0812">Transmembrane</keyword>
<proteinExistence type="predicted"/>
<comment type="caution">
    <text evidence="4">The sequence shown here is derived from an EMBL/GenBank/DDBJ whole genome shotgun (WGS) entry which is preliminary data.</text>
</comment>
<organism evidence="4 5">
    <name type="scientific">Agromyces humatus</name>
    <dbReference type="NCBI Taxonomy" id="279573"/>
    <lineage>
        <taxon>Bacteria</taxon>
        <taxon>Bacillati</taxon>
        <taxon>Actinomycetota</taxon>
        <taxon>Actinomycetes</taxon>
        <taxon>Micrococcales</taxon>
        <taxon>Microbacteriaceae</taxon>
        <taxon>Agromyces</taxon>
    </lineage>
</organism>
<evidence type="ECO:0000313" key="4">
    <source>
        <dbReference type="EMBL" id="GAA1768338.1"/>
    </source>
</evidence>
<evidence type="ECO:0000256" key="1">
    <source>
        <dbReference type="SAM" id="MobiDB-lite"/>
    </source>
</evidence>
<dbReference type="Proteomes" id="UP001500506">
    <property type="component" value="Unassembled WGS sequence"/>
</dbReference>
<dbReference type="Pfam" id="PF05305">
    <property type="entry name" value="DUF732"/>
    <property type="match status" value="1"/>
</dbReference>
<reference evidence="4 5" key="1">
    <citation type="journal article" date="2019" name="Int. J. Syst. Evol. Microbiol.">
        <title>The Global Catalogue of Microorganisms (GCM) 10K type strain sequencing project: providing services to taxonomists for standard genome sequencing and annotation.</title>
        <authorList>
            <consortium name="The Broad Institute Genomics Platform"/>
            <consortium name="The Broad Institute Genome Sequencing Center for Infectious Disease"/>
            <person name="Wu L."/>
            <person name="Ma J."/>
        </authorList>
    </citation>
    <scope>NUCLEOTIDE SEQUENCE [LARGE SCALE GENOMIC DNA]</scope>
    <source>
        <strain evidence="4 5">JCM 14319</strain>
    </source>
</reference>
<dbReference type="RefSeq" id="WP_232499290.1">
    <property type="nucleotide sequence ID" value="NZ_JAJQPD010000008.1"/>
</dbReference>
<keyword evidence="2" id="KW-0472">Membrane</keyword>